<dbReference type="GO" id="GO:0004523">
    <property type="term" value="F:RNA-DNA hybrid ribonuclease activity"/>
    <property type="evidence" value="ECO:0007669"/>
    <property type="project" value="InterPro"/>
</dbReference>
<dbReference type="InterPro" id="IPR002156">
    <property type="entry name" value="RNaseH_domain"/>
</dbReference>
<protein>
    <submittedName>
        <fullName evidence="3">Ribonuclease H</fullName>
    </submittedName>
</protein>
<dbReference type="CDD" id="cd09279">
    <property type="entry name" value="RNase_HI_like"/>
    <property type="match status" value="1"/>
</dbReference>
<dbReference type="PANTHER" id="PTHR47723:SF19">
    <property type="entry name" value="POLYNUCLEOTIDYL TRANSFERASE, RIBONUCLEASE H-LIKE SUPERFAMILY PROTEIN"/>
    <property type="match status" value="1"/>
</dbReference>
<dbReference type="GO" id="GO:0003676">
    <property type="term" value="F:nucleic acid binding"/>
    <property type="evidence" value="ECO:0007669"/>
    <property type="project" value="InterPro"/>
</dbReference>
<comment type="caution">
    <text evidence="3">The sequence shown here is derived from an EMBL/GenBank/DDBJ whole genome shotgun (WGS) entry which is preliminary data.</text>
</comment>
<dbReference type="InterPro" id="IPR036397">
    <property type="entry name" value="RNaseH_sf"/>
</dbReference>
<feature type="region of interest" description="Disordered" evidence="1">
    <location>
        <begin position="1"/>
        <end position="21"/>
    </location>
</feature>
<evidence type="ECO:0000313" key="4">
    <source>
        <dbReference type="Proteomes" id="UP000229756"/>
    </source>
</evidence>
<evidence type="ECO:0000259" key="2">
    <source>
        <dbReference type="PROSITE" id="PS50879"/>
    </source>
</evidence>
<dbReference type="PROSITE" id="PS50879">
    <property type="entry name" value="RNASE_H_1"/>
    <property type="match status" value="1"/>
</dbReference>
<dbReference type="Gene3D" id="3.30.420.10">
    <property type="entry name" value="Ribonuclease H-like superfamily/Ribonuclease H"/>
    <property type="match status" value="1"/>
</dbReference>
<dbReference type="AlphaFoldDB" id="A0A2M8EL58"/>
<reference evidence="4" key="1">
    <citation type="submission" date="2017-09" db="EMBL/GenBank/DDBJ databases">
        <title>Depth-based differentiation of microbial function through sediment-hosted aquifers and enrichment of novel symbionts in the deep terrestrial subsurface.</title>
        <authorList>
            <person name="Probst A.J."/>
            <person name="Ladd B."/>
            <person name="Jarett J.K."/>
            <person name="Geller-Mcgrath D.E."/>
            <person name="Sieber C.M.K."/>
            <person name="Emerson J.B."/>
            <person name="Anantharaman K."/>
            <person name="Thomas B.C."/>
            <person name="Malmstrom R."/>
            <person name="Stieglmeier M."/>
            <person name="Klingl A."/>
            <person name="Woyke T."/>
            <person name="Ryan C.M."/>
            <person name="Banfield J.F."/>
        </authorList>
    </citation>
    <scope>NUCLEOTIDE SEQUENCE [LARGE SCALE GENOMIC DNA]</scope>
</reference>
<dbReference type="Pfam" id="PF13456">
    <property type="entry name" value="RVT_3"/>
    <property type="match status" value="1"/>
</dbReference>
<name>A0A2M8EL58_UNCKA</name>
<proteinExistence type="predicted"/>
<dbReference type="SUPFAM" id="SSF53098">
    <property type="entry name" value="Ribonuclease H-like"/>
    <property type="match status" value="1"/>
</dbReference>
<dbReference type="EMBL" id="PFSJ01000025">
    <property type="protein sequence ID" value="PJC23437.1"/>
    <property type="molecule type" value="Genomic_DNA"/>
</dbReference>
<feature type="domain" description="RNase H type-1" evidence="2">
    <location>
        <begin position="3"/>
        <end position="134"/>
    </location>
</feature>
<sequence>MLMSETFSLNTDGGARGNPGPSAIGGVIKNSSGEIVNQFKEFTGVSTNNVAEYSALIKGLSVALELGIDSLNCFLDSELVVKQINGAYRVKDENLKLLFERVVNLKSKFSQISFNHVKRKENSLADKLVNEALDSNT</sequence>
<evidence type="ECO:0000256" key="1">
    <source>
        <dbReference type="SAM" id="MobiDB-lite"/>
    </source>
</evidence>
<gene>
    <name evidence="3" type="ORF">CO058_03320</name>
</gene>
<feature type="compositionally biased region" description="Polar residues" evidence="1">
    <location>
        <begin position="1"/>
        <end position="11"/>
    </location>
</feature>
<dbReference type="PANTHER" id="PTHR47723">
    <property type="entry name" value="OS05G0353850 PROTEIN"/>
    <property type="match status" value="1"/>
</dbReference>
<dbReference type="InterPro" id="IPR053151">
    <property type="entry name" value="RNase_H-like"/>
</dbReference>
<organism evidence="3 4">
    <name type="scientific">candidate division WWE3 bacterium CG_4_9_14_0_2_um_filter_35_11</name>
    <dbReference type="NCBI Taxonomy" id="1975077"/>
    <lineage>
        <taxon>Bacteria</taxon>
        <taxon>Katanobacteria</taxon>
    </lineage>
</organism>
<evidence type="ECO:0000313" key="3">
    <source>
        <dbReference type="EMBL" id="PJC23437.1"/>
    </source>
</evidence>
<dbReference type="InterPro" id="IPR012337">
    <property type="entry name" value="RNaseH-like_sf"/>
</dbReference>
<accession>A0A2M8EL58</accession>
<dbReference type="Proteomes" id="UP000229756">
    <property type="component" value="Unassembled WGS sequence"/>
</dbReference>